<sequence precursor="true">MRLTIAASLLAATAGVANAIEHATVSIDGSGGATITGGTSGFFLDSGAVTGEYPIRIGASAADDYTGGVLLTSVAETGRADGARTQFTTSAGVTDDDLLSLNTRNTSGGLSVVTTRAGAANPANGGEPFGSDFGAAYFSFSEGWIGGTFSSSTINANGTFGALDTFNGTAGVTIDEDAFGPGAHRLNIPGVSDPFRQGMVFATTASNTGRYATVQPAFDGSGYKIVTPDNDGFFEFDPASDPDIVNEGDGVTTPFSFVFVPAGQTGLTAAHVNPSFTPSPVSLGNPTPVDAYSFFHTGSDYNLQTLDRANQPGKYRLTINGGSPTQGTLLLSNATEGIAGDNALTYEADGDGWIITTEDIESDFLTGNSETLNELDGLGQNHDLLRPYFNILYVPNDDAATAAAPVPSADSFTRFERTSVIAWSADVLVANNDNNPGDVYLDVVGQTPGANVQGIGNQKGDHSYAAYGQGLTEADGVMLATISEGFRENSVAGGFDEYGVVNANLFNGYWSAITATARGYDQGEHNINHAVAFFGRESGFQMGSNVDLPGVTGVDYEAESVIVAFNGVNALTDGVLIATPYGNDDNYLIAEPQSDGSGWRVTAFDNGVDVAETSTEPDAFNYVYLPYESENLIAGMVAEDGTLLSSTEGAGVEWTLTKELDSFNFPQYRLSIDGKTADDGMLLLTSTGGSDRTGEEIVKTENFDNSIIYEVDPSNGDFLIRGLDHVPDASAFVDYQDAGFMFAYIDYVNAPIAPAPLELAGDYNGDGVVDAADYTVWRDNLGETSLPNGETASLGTVDQADYQVWRDNFGASNASVDASQAAPEPTALCLVALGGLAASTGRRRPRRVTG</sequence>
<proteinExistence type="predicted"/>
<dbReference type="Proteomes" id="UP000316714">
    <property type="component" value="Unassembled WGS sequence"/>
</dbReference>
<dbReference type="InterPro" id="IPR018247">
    <property type="entry name" value="EF_Hand_1_Ca_BS"/>
</dbReference>
<protein>
    <recommendedName>
        <fullName evidence="4">PEP-CTERM protein-sorting domain-containing protein</fullName>
    </recommendedName>
</protein>
<evidence type="ECO:0008006" key="4">
    <source>
        <dbReference type="Google" id="ProtNLM"/>
    </source>
</evidence>
<dbReference type="RefSeq" id="WP_146565082.1">
    <property type="nucleotide sequence ID" value="NZ_SIHJ01000001.1"/>
</dbReference>
<reference evidence="2 3" key="1">
    <citation type="submission" date="2019-02" db="EMBL/GenBank/DDBJ databases">
        <title>Deep-cultivation of Planctomycetes and their phenomic and genomic characterization uncovers novel biology.</title>
        <authorList>
            <person name="Wiegand S."/>
            <person name="Jogler M."/>
            <person name="Boedeker C."/>
            <person name="Pinto D."/>
            <person name="Vollmers J."/>
            <person name="Rivas-Marin E."/>
            <person name="Kohn T."/>
            <person name="Peeters S.H."/>
            <person name="Heuer A."/>
            <person name="Rast P."/>
            <person name="Oberbeckmann S."/>
            <person name="Bunk B."/>
            <person name="Jeske O."/>
            <person name="Meyerdierks A."/>
            <person name="Storesund J.E."/>
            <person name="Kallscheuer N."/>
            <person name="Luecker S."/>
            <person name="Lage O.M."/>
            <person name="Pohl T."/>
            <person name="Merkel B.J."/>
            <person name="Hornburger P."/>
            <person name="Mueller R.-W."/>
            <person name="Bruemmer F."/>
            <person name="Labrenz M."/>
            <person name="Spormann A.M."/>
            <person name="Op Den Camp H."/>
            <person name="Overmann J."/>
            <person name="Amann R."/>
            <person name="Jetten M.S.M."/>
            <person name="Mascher T."/>
            <person name="Medema M.H."/>
            <person name="Devos D.P."/>
            <person name="Kaster A.-K."/>
            <person name="Ovreas L."/>
            <person name="Rohde M."/>
            <person name="Galperin M.Y."/>
            <person name="Jogler C."/>
        </authorList>
    </citation>
    <scope>NUCLEOTIDE SEQUENCE [LARGE SCALE GENOMIC DNA]</scope>
    <source>
        <strain evidence="2 3">KOR34</strain>
    </source>
</reference>
<feature type="signal peptide" evidence="1">
    <location>
        <begin position="1"/>
        <end position="19"/>
    </location>
</feature>
<evidence type="ECO:0000313" key="2">
    <source>
        <dbReference type="EMBL" id="TWT37773.1"/>
    </source>
</evidence>
<evidence type="ECO:0000313" key="3">
    <source>
        <dbReference type="Proteomes" id="UP000316714"/>
    </source>
</evidence>
<comment type="caution">
    <text evidence="2">The sequence shown here is derived from an EMBL/GenBank/DDBJ whole genome shotgun (WGS) entry which is preliminary data.</text>
</comment>
<dbReference type="AlphaFoldDB" id="A0A5C5VIC5"/>
<gene>
    <name evidence="2" type="ORF">KOR34_27360</name>
</gene>
<dbReference type="EMBL" id="SIHJ01000001">
    <property type="protein sequence ID" value="TWT37773.1"/>
    <property type="molecule type" value="Genomic_DNA"/>
</dbReference>
<accession>A0A5C5VIC5</accession>
<organism evidence="2 3">
    <name type="scientific">Posidoniimonas corsicana</name>
    <dbReference type="NCBI Taxonomy" id="1938618"/>
    <lineage>
        <taxon>Bacteria</taxon>
        <taxon>Pseudomonadati</taxon>
        <taxon>Planctomycetota</taxon>
        <taxon>Planctomycetia</taxon>
        <taxon>Pirellulales</taxon>
        <taxon>Lacipirellulaceae</taxon>
        <taxon>Posidoniimonas</taxon>
    </lineage>
</organism>
<dbReference type="OrthoDB" id="9801679at2"/>
<name>A0A5C5VIC5_9BACT</name>
<keyword evidence="3" id="KW-1185">Reference proteome</keyword>
<keyword evidence="1" id="KW-0732">Signal</keyword>
<dbReference type="PROSITE" id="PS00018">
    <property type="entry name" value="EF_HAND_1"/>
    <property type="match status" value="1"/>
</dbReference>
<feature type="chain" id="PRO_5022975015" description="PEP-CTERM protein-sorting domain-containing protein" evidence="1">
    <location>
        <begin position="20"/>
        <end position="850"/>
    </location>
</feature>
<evidence type="ECO:0000256" key="1">
    <source>
        <dbReference type="SAM" id="SignalP"/>
    </source>
</evidence>